<dbReference type="Gene3D" id="3.50.30.30">
    <property type="match status" value="1"/>
</dbReference>
<feature type="active site" description="Proton donor" evidence="5">
    <location>
        <position position="342"/>
    </location>
</feature>
<comment type="subcellular location">
    <subcellularLocation>
        <location evidence="1">Endoplasmic reticulum</location>
    </subcellularLocation>
</comment>
<reference evidence="10" key="1">
    <citation type="journal article" date="2019" name="bioRxiv">
        <title>The Genome of the Zebra Mussel, Dreissena polymorpha: A Resource for Invasive Species Research.</title>
        <authorList>
            <person name="McCartney M.A."/>
            <person name="Auch B."/>
            <person name="Kono T."/>
            <person name="Mallez S."/>
            <person name="Zhang Y."/>
            <person name="Obille A."/>
            <person name="Becker A."/>
            <person name="Abrahante J.E."/>
            <person name="Garbe J."/>
            <person name="Badalamenti J.P."/>
            <person name="Herman A."/>
            <person name="Mangelson H."/>
            <person name="Liachko I."/>
            <person name="Sullivan S."/>
            <person name="Sone E.D."/>
            <person name="Koren S."/>
            <person name="Silverstein K.A.T."/>
            <person name="Beckman K.B."/>
            <person name="Gohl D.M."/>
        </authorList>
    </citation>
    <scope>NUCLEOTIDE SEQUENCE</scope>
    <source>
        <strain evidence="10">Duluth1</strain>
        <tissue evidence="10">Whole animal</tissue>
    </source>
</reference>
<dbReference type="Gene3D" id="1.50.10.10">
    <property type="match status" value="1"/>
</dbReference>
<evidence type="ECO:0000313" key="11">
    <source>
        <dbReference type="Proteomes" id="UP000828390"/>
    </source>
</evidence>
<feature type="region of interest" description="Disordered" evidence="8">
    <location>
        <begin position="1138"/>
        <end position="1192"/>
    </location>
</feature>
<keyword evidence="6" id="KW-0106">Calcium</keyword>
<dbReference type="Pfam" id="PF02225">
    <property type="entry name" value="PA"/>
    <property type="match status" value="1"/>
</dbReference>
<comment type="similarity">
    <text evidence="2 7">Belongs to the glycosyl hydrolase 47 family.</text>
</comment>
<dbReference type="InterPro" id="IPR046450">
    <property type="entry name" value="PA_dom_sf"/>
</dbReference>
<reference evidence="10" key="2">
    <citation type="submission" date="2020-11" db="EMBL/GenBank/DDBJ databases">
        <authorList>
            <person name="McCartney M.A."/>
            <person name="Auch B."/>
            <person name="Kono T."/>
            <person name="Mallez S."/>
            <person name="Becker A."/>
            <person name="Gohl D.M."/>
            <person name="Silverstein K.A.T."/>
            <person name="Koren S."/>
            <person name="Bechman K.B."/>
            <person name="Herman A."/>
            <person name="Abrahante J.E."/>
            <person name="Garbe J."/>
        </authorList>
    </citation>
    <scope>NUCLEOTIDE SEQUENCE</scope>
    <source>
        <strain evidence="10">Duluth1</strain>
        <tissue evidence="10">Whole animal</tissue>
    </source>
</reference>
<dbReference type="GO" id="GO:0005509">
    <property type="term" value="F:calcium ion binding"/>
    <property type="evidence" value="ECO:0007669"/>
    <property type="project" value="InterPro"/>
</dbReference>
<evidence type="ECO:0000259" key="9">
    <source>
        <dbReference type="Pfam" id="PF02225"/>
    </source>
</evidence>
<dbReference type="AlphaFoldDB" id="A0A9D4J2W2"/>
<dbReference type="GO" id="GO:0005975">
    <property type="term" value="P:carbohydrate metabolic process"/>
    <property type="evidence" value="ECO:0007669"/>
    <property type="project" value="InterPro"/>
</dbReference>
<dbReference type="PRINTS" id="PR00747">
    <property type="entry name" value="GLYHDRLASE47"/>
</dbReference>
<evidence type="ECO:0000256" key="5">
    <source>
        <dbReference type="PIRSR" id="PIRSR601382-1"/>
    </source>
</evidence>
<feature type="compositionally biased region" description="Low complexity" evidence="8">
    <location>
        <begin position="963"/>
        <end position="980"/>
    </location>
</feature>
<dbReference type="InterPro" id="IPR001382">
    <property type="entry name" value="Glyco_hydro_47"/>
</dbReference>
<dbReference type="EMBL" id="JAIWYP010000007">
    <property type="protein sequence ID" value="KAH3793804.1"/>
    <property type="molecule type" value="Genomic_DNA"/>
</dbReference>
<comment type="cofactor">
    <cofactor evidence="6">
        <name>Ca(2+)</name>
        <dbReference type="ChEBI" id="CHEBI:29108"/>
    </cofactor>
</comment>
<keyword evidence="11" id="KW-1185">Reference proteome</keyword>
<dbReference type="GO" id="GO:0004571">
    <property type="term" value="F:mannosyl-oligosaccharide 1,2-alpha-mannosidase activity"/>
    <property type="evidence" value="ECO:0007669"/>
    <property type="project" value="InterPro"/>
</dbReference>
<feature type="compositionally biased region" description="Polar residues" evidence="8">
    <location>
        <begin position="803"/>
        <end position="826"/>
    </location>
</feature>
<evidence type="ECO:0000256" key="1">
    <source>
        <dbReference type="ARBA" id="ARBA00004240"/>
    </source>
</evidence>
<dbReference type="GO" id="GO:0016020">
    <property type="term" value="C:membrane"/>
    <property type="evidence" value="ECO:0007669"/>
    <property type="project" value="InterPro"/>
</dbReference>
<feature type="active site" description="Proton donor" evidence="5">
    <location>
        <position position="103"/>
    </location>
</feature>
<gene>
    <name evidence="10" type="ORF">DPMN_147326</name>
</gene>
<organism evidence="10 11">
    <name type="scientific">Dreissena polymorpha</name>
    <name type="common">Zebra mussel</name>
    <name type="synonym">Mytilus polymorpha</name>
    <dbReference type="NCBI Taxonomy" id="45954"/>
    <lineage>
        <taxon>Eukaryota</taxon>
        <taxon>Metazoa</taxon>
        <taxon>Spiralia</taxon>
        <taxon>Lophotrochozoa</taxon>
        <taxon>Mollusca</taxon>
        <taxon>Bivalvia</taxon>
        <taxon>Autobranchia</taxon>
        <taxon>Heteroconchia</taxon>
        <taxon>Euheterodonta</taxon>
        <taxon>Imparidentia</taxon>
        <taxon>Neoheterodontei</taxon>
        <taxon>Myida</taxon>
        <taxon>Dreissenoidea</taxon>
        <taxon>Dreissenidae</taxon>
        <taxon>Dreissena</taxon>
    </lineage>
</organism>
<dbReference type="GO" id="GO:0044322">
    <property type="term" value="C:endoplasmic reticulum quality control compartment"/>
    <property type="evidence" value="ECO:0007669"/>
    <property type="project" value="GOC"/>
</dbReference>
<dbReference type="InterPro" id="IPR003137">
    <property type="entry name" value="PA_domain"/>
</dbReference>
<comment type="caution">
    <text evidence="10">The sequence shown here is derived from an EMBL/GenBank/DDBJ whole genome shotgun (WGS) entry which is preliminary data.</text>
</comment>
<dbReference type="InterPro" id="IPR036026">
    <property type="entry name" value="Seven-hairpin_glycosidases"/>
</dbReference>
<feature type="compositionally biased region" description="Polar residues" evidence="8">
    <location>
        <begin position="784"/>
        <end position="793"/>
    </location>
</feature>
<dbReference type="SUPFAM" id="SSF48225">
    <property type="entry name" value="Seven-hairpin glycosidases"/>
    <property type="match status" value="1"/>
</dbReference>
<feature type="compositionally biased region" description="Basic and acidic residues" evidence="8">
    <location>
        <begin position="1156"/>
        <end position="1192"/>
    </location>
</feature>
<dbReference type="InterPro" id="IPR012341">
    <property type="entry name" value="6hp_glycosidase-like_sf"/>
</dbReference>
<dbReference type="InterPro" id="IPR044674">
    <property type="entry name" value="EDEM1/2/3"/>
</dbReference>
<evidence type="ECO:0000256" key="8">
    <source>
        <dbReference type="SAM" id="MobiDB-lite"/>
    </source>
</evidence>
<evidence type="ECO:0000256" key="3">
    <source>
        <dbReference type="ARBA" id="ARBA00022824"/>
    </source>
</evidence>
<feature type="active site" evidence="5">
    <location>
        <position position="360"/>
    </location>
</feature>
<dbReference type="PANTHER" id="PTHR45679:SF2">
    <property type="entry name" value="ER DEGRADATION-ENHANCING ALPHA-MANNOSIDASE-LIKE PROTEIN 3"/>
    <property type="match status" value="1"/>
</dbReference>
<dbReference type="SUPFAM" id="SSF52025">
    <property type="entry name" value="PA domain"/>
    <property type="match status" value="1"/>
</dbReference>
<feature type="compositionally biased region" description="Polar residues" evidence="8">
    <location>
        <begin position="758"/>
        <end position="774"/>
    </location>
</feature>
<sequence length="1192" mass="134385">MDASTKLKLKEKVVEMFNHAYGSYMKNAFPADELMPLSCKGRYRGSEVNRGDIDDSLGNFSLTLIDSLDTIALLGDINEFDKAVKLVISHSKFDTNVVVSVFETNIRVLGGLLGGHVLAIYLRKRKLGMEWYKDELLGMAKDIGTRLLPAFNTTTGIPYPRINLKHGIEPNIAQNYRDTCTACAGTMILEFAALSRLTGDPVFEEKAHRAMDYLWNQRHRSSDLVGTVINIHNGDWIRRESGVGAGIDSYYEYVLKAYILLGDDTYLTRFNKHYDAVKKYISQGPRFIDVHMHRPQSVSRNFMDALLAFWPGLQVLKGDIQPAIEVHEMLYQVIQRHNFLPEAFTSDFHVHWGHHPLRPEFVESTYFLYKATGDSHYLDVGQKVIENLDVLARVPCGFAAIKDVTKGTHEDQMDSYVLAETFKYLFLLFAEKEDLLIDVDDYVFTTEAHLLPLSLSRCNSSKTAELRLSRELYRHLQQLDDESRTEDEYGDSDHNTCPNPQVKYTLNYAHNLREGLKDMMLKSPRLAPQQCSQAQQNIPTLRAVEFVAGNQEQLAQLEDMGIKLITIADGRLQLLHTATDALSTAHAQQGLRFMQEMIELQKNLPKDNSKQNEPVSIKVLTTPHEKMVYRGGPALFGYDLSKRPSVQGKLVVGDPYKMCTSDIPNKERLKGRIAIVERGDCMFVDKARQLQGAGAIGALVIDHNVGTSVNTHPLFALSGDGRDDVYIPMVFLFHNEGQHLRTLLATNPDLEVSILSKTESTGQTVSDTQQAESSHTVKEDGTGSHDSLSGQSEARSESHEQDPTQSNANPPSLGQESSQSASLTDQEFKFETSNLRMEVKTNFDKHSQSSSLDENQDVIQIYTDENGVNQIFFRFDKLKGGTDGTPVLEEIYEELRNILFKKTNFRLLERQSSYLNAIVRLLSSAYFGNGKVDKNTEYLFAELAKELKLVELDSSVETDQSEQLLQNKDQSDSSSQQENLLSVEGAVNAEKQGSSLYSNRDDQSGLNREFVTIKYSGSLGNNEAKAITVDKVGIRITTTDKNSQPDDSQSINDVSTVKFDEIKHSFASIEDLEPDTSNSGIRKSSLHSIETQVIDKDASPDKIDWQDIENRVKMNEELVNGLKKFIEGIVEIQDVNANPEPSEQTAEIPLEQLSPHSREYQERKYKVKPKFEKTVRNLKKNERPNHPPHDEH</sequence>
<dbReference type="Pfam" id="PF01532">
    <property type="entry name" value="Glyco_hydro_47"/>
    <property type="match status" value="1"/>
</dbReference>
<feature type="domain" description="PA" evidence="9">
    <location>
        <begin position="646"/>
        <end position="740"/>
    </location>
</feature>
<dbReference type="PANTHER" id="PTHR45679">
    <property type="entry name" value="ER DEGRADATION-ENHANCING ALPHA-MANNOSIDASE-LIKE PROTEIN 2"/>
    <property type="match status" value="1"/>
</dbReference>
<evidence type="ECO:0000256" key="4">
    <source>
        <dbReference type="ARBA" id="ARBA00023180"/>
    </source>
</evidence>
<keyword evidence="4" id="KW-0325">Glycoprotein</keyword>
<keyword evidence="7" id="KW-0326">Glycosidase</keyword>
<evidence type="ECO:0000256" key="7">
    <source>
        <dbReference type="RuleBase" id="RU361193"/>
    </source>
</evidence>
<name>A0A9D4J2W2_DREPO</name>
<feature type="region of interest" description="Disordered" evidence="8">
    <location>
        <begin position="758"/>
        <end position="826"/>
    </location>
</feature>
<evidence type="ECO:0000256" key="6">
    <source>
        <dbReference type="PIRSR" id="PIRSR601382-2"/>
    </source>
</evidence>
<keyword evidence="3" id="KW-0256">Endoplasmic reticulum</keyword>
<protein>
    <recommendedName>
        <fullName evidence="7">alpha-1,2-Mannosidase</fullName>
        <ecNumber evidence="7">3.2.1.-</ecNumber>
    </recommendedName>
</protein>
<keyword evidence="6" id="KW-0479">Metal-binding</keyword>
<evidence type="ECO:0000313" key="10">
    <source>
        <dbReference type="EMBL" id="KAH3793804.1"/>
    </source>
</evidence>
<keyword evidence="7" id="KW-0378">Hydrolase</keyword>
<dbReference type="GO" id="GO:1904380">
    <property type="term" value="P:endoplasmic reticulum mannose trimming"/>
    <property type="evidence" value="ECO:0007669"/>
    <property type="project" value="InterPro"/>
</dbReference>
<feature type="active site" evidence="5">
    <location>
        <position position="248"/>
    </location>
</feature>
<dbReference type="Proteomes" id="UP000828390">
    <property type="component" value="Unassembled WGS sequence"/>
</dbReference>
<accession>A0A9D4J2W2</accession>
<feature type="binding site" evidence="6">
    <location>
        <position position="446"/>
    </location>
    <ligand>
        <name>Ca(2+)</name>
        <dbReference type="ChEBI" id="CHEBI:29108"/>
    </ligand>
</feature>
<feature type="region of interest" description="Disordered" evidence="8">
    <location>
        <begin position="960"/>
        <end position="980"/>
    </location>
</feature>
<dbReference type="EC" id="3.2.1.-" evidence="7"/>
<evidence type="ECO:0000256" key="2">
    <source>
        <dbReference type="ARBA" id="ARBA00007658"/>
    </source>
</evidence>
<proteinExistence type="inferred from homology"/>